<dbReference type="EMBL" id="FOBV01000003">
    <property type="protein sequence ID" value="SEM45398.1"/>
    <property type="molecule type" value="Genomic_DNA"/>
</dbReference>
<dbReference type="InterPro" id="IPR050553">
    <property type="entry name" value="Thioredoxin_ResA/DsbE_sf"/>
</dbReference>
<keyword evidence="3" id="KW-0676">Redox-active center</keyword>
<organism evidence="5 6">
    <name type="scientific">Chryseobacterium taichungense</name>
    <dbReference type="NCBI Taxonomy" id="295069"/>
    <lineage>
        <taxon>Bacteria</taxon>
        <taxon>Pseudomonadati</taxon>
        <taxon>Bacteroidota</taxon>
        <taxon>Flavobacteriia</taxon>
        <taxon>Flavobacteriales</taxon>
        <taxon>Weeksellaceae</taxon>
        <taxon>Chryseobacterium group</taxon>
        <taxon>Chryseobacterium</taxon>
    </lineage>
</organism>
<evidence type="ECO:0000256" key="3">
    <source>
        <dbReference type="ARBA" id="ARBA00023284"/>
    </source>
</evidence>
<dbReference type="GO" id="GO:0017004">
    <property type="term" value="P:cytochrome complex assembly"/>
    <property type="evidence" value="ECO:0007669"/>
    <property type="project" value="UniProtKB-KW"/>
</dbReference>
<evidence type="ECO:0000256" key="2">
    <source>
        <dbReference type="ARBA" id="ARBA00022748"/>
    </source>
</evidence>
<keyword evidence="2" id="KW-0201">Cytochrome c-type biogenesis</keyword>
<dbReference type="GO" id="GO:0016491">
    <property type="term" value="F:oxidoreductase activity"/>
    <property type="evidence" value="ECO:0007669"/>
    <property type="project" value="InterPro"/>
</dbReference>
<dbReference type="GO" id="GO:0030313">
    <property type="term" value="C:cell envelope"/>
    <property type="evidence" value="ECO:0007669"/>
    <property type="project" value="UniProtKB-SubCell"/>
</dbReference>
<evidence type="ECO:0000259" key="4">
    <source>
        <dbReference type="PROSITE" id="PS51352"/>
    </source>
</evidence>
<reference evidence="6" key="1">
    <citation type="submission" date="2016-10" db="EMBL/GenBank/DDBJ databases">
        <authorList>
            <person name="Varghese N."/>
            <person name="Submissions S."/>
        </authorList>
    </citation>
    <scope>NUCLEOTIDE SEQUENCE [LARGE SCALE GENOMIC DNA]</scope>
    <source>
        <strain evidence="6">DSM 17453</strain>
    </source>
</reference>
<feature type="domain" description="Thioredoxin" evidence="4">
    <location>
        <begin position="59"/>
        <end position="202"/>
    </location>
</feature>
<dbReference type="InterPro" id="IPR013766">
    <property type="entry name" value="Thioredoxin_domain"/>
</dbReference>
<dbReference type="Proteomes" id="UP000199450">
    <property type="component" value="Unassembled WGS sequence"/>
</dbReference>
<dbReference type="OrthoDB" id="9815205at2"/>
<dbReference type="CDD" id="cd02966">
    <property type="entry name" value="TlpA_like_family"/>
    <property type="match status" value="1"/>
</dbReference>
<name>A0A1H7YJA4_9FLAO</name>
<accession>A0A1H7YJA4</accession>
<dbReference type="PANTHER" id="PTHR42852">
    <property type="entry name" value="THIOL:DISULFIDE INTERCHANGE PROTEIN DSBE"/>
    <property type="match status" value="1"/>
</dbReference>
<gene>
    <name evidence="5" type="ORF">SAMN05421856_103326</name>
</gene>
<dbReference type="STRING" id="295069.SAMN05421856_103326"/>
<dbReference type="AlphaFoldDB" id="A0A1H7YJA4"/>
<dbReference type="RefSeq" id="WP_089999538.1">
    <property type="nucleotide sequence ID" value="NZ_FOBV01000003.1"/>
</dbReference>
<evidence type="ECO:0000313" key="6">
    <source>
        <dbReference type="Proteomes" id="UP000199450"/>
    </source>
</evidence>
<dbReference type="Pfam" id="PF08534">
    <property type="entry name" value="Redoxin"/>
    <property type="match status" value="1"/>
</dbReference>
<evidence type="ECO:0000313" key="5">
    <source>
        <dbReference type="EMBL" id="SEM45398.1"/>
    </source>
</evidence>
<proteinExistence type="predicted"/>
<dbReference type="SUPFAM" id="SSF52833">
    <property type="entry name" value="Thioredoxin-like"/>
    <property type="match status" value="1"/>
</dbReference>
<dbReference type="InterPro" id="IPR017937">
    <property type="entry name" value="Thioredoxin_CS"/>
</dbReference>
<protein>
    <submittedName>
        <fullName evidence="5">Thiol-disulfide isomerase or thioredoxin</fullName>
    </submittedName>
</protein>
<dbReference type="Gene3D" id="3.40.30.10">
    <property type="entry name" value="Glutaredoxin"/>
    <property type="match status" value="1"/>
</dbReference>
<dbReference type="GO" id="GO:0016853">
    <property type="term" value="F:isomerase activity"/>
    <property type="evidence" value="ECO:0007669"/>
    <property type="project" value="UniProtKB-KW"/>
</dbReference>
<dbReference type="PROSITE" id="PS00194">
    <property type="entry name" value="THIOREDOXIN_1"/>
    <property type="match status" value="1"/>
</dbReference>
<sequence length="202" mass="23103">MEKFKIWLRKNWSTTILVSVFIVLLVSPDAKAWLMRQIISTGLLNSKIEEKKVEPISESSSSAITENFSVRNEKGDFIHTSELKGKVVFINFWASWCPPCRAEFPSIQKFYNQYKSNKDLVFLTVNLDDDSTLGKIYLEKEQFTVPFLAPEGSIPSSFFNGSLPTTVVLDKSGKIRMHHAGMADYSKDSFYEEINKLLNENQ</sequence>
<comment type="subcellular location">
    <subcellularLocation>
        <location evidence="1">Cell envelope</location>
    </subcellularLocation>
</comment>
<dbReference type="PROSITE" id="PS51352">
    <property type="entry name" value="THIOREDOXIN_2"/>
    <property type="match status" value="1"/>
</dbReference>
<evidence type="ECO:0000256" key="1">
    <source>
        <dbReference type="ARBA" id="ARBA00004196"/>
    </source>
</evidence>
<keyword evidence="6" id="KW-1185">Reference proteome</keyword>
<keyword evidence="5" id="KW-0413">Isomerase</keyword>
<dbReference type="PANTHER" id="PTHR42852:SF13">
    <property type="entry name" value="PROTEIN DIPZ"/>
    <property type="match status" value="1"/>
</dbReference>
<dbReference type="InterPro" id="IPR036249">
    <property type="entry name" value="Thioredoxin-like_sf"/>
</dbReference>
<dbReference type="InterPro" id="IPR013740">
    <property type="entry name" value="Redoxin"/>
</dbReference>